<dbReference type="Gene3D" id="2.30.30.230">
    <property type="entry name" value="Fumarylacetoacetase, N-terminal domain"/>
    <property type="match status" value="1"/>
</dbReference>
<dbReference type="Gene3D" id="3.90.850.10">
    <property type="entry name" value="Fumarylacetoacetase-like, C-terminal domain"/>
    <property type="match status" value="1"/>
</dbReference>
<evidence type="ECO:0000256" key="3">
    <source>
        <dbReference type="ARBA" id="ARBA00004782"/>
    </source>
</evidence>
<dbReference type="GO" id="GO:1902000">
    <property type="term" value="P:homogentisate catabolic process"/>
    <property type="evidence" value="ECO:0007669"/>
    <property type="project" value="TreeGrafter"/>
</dbReference>
<proteinExistence type="predicted"/>
<accession>A0A164K4U0</accession>
<evidence type="ECO:0000313" key="17">
    <source>
        <dbReference type="Proteomes" id="UP000076512"/>
    </source>
</evidence>
<dbReference type="RefSeq" id="WP_067595090.1">
    <property type="nucleotide sequence ID" value="NZ_JABMCZ010000003.1"/>
</dbReference>
<dbReference type="InterPro" id="IPR036462">
    <property type="entry name" value="Fumarylacetoacetase_N_sf"/>
</dbReference>
<feature type="binding site" evidence="13">
    <location>
        <position position="236"/>
    </location>
    <ligand>
        <name>Mg(2+)</name>
        <dbReference type="ChEBI" id="CHEBI:18420"/>
    </ligand>
</feature>
<comment type="pathway">
    <text evidence="3">Amino-acid degradation; L-phenylalanine degradation; acetoacetate and fumarate from L-phenylalanine: step 6/6.</text>
</comment>
<dbReference type="EC" id="3.7.1.2" evidence="4"/>
<dbReference type="Pfam" id="PF01557">
    <property type="entry name" value="FAA_hydrolase"/>
    <property type="match status" value="1"/>
</dbReference>
<evidence type="ECO:0000256" key="5">
    <source>
        <dbReference type="ARBA" id="ARBA00022723"/>
    </source>
</evidence>
<dbReference type="GO" id="GO:0004334">
    <property type="term" value="F:fumarylacetoacetase activity"/>
    <property type="evidence" value="ECO:0007669"/>
    <property type="project" value="UniProtKB-EC"/>
</dbReference>
<sequence length="395" mass="42590">MTGTTTRIEVPADSLFGPENLPYGVIAPAGGAPRVGVRLADSVLDLAVLLDDSTFARPSLNAFLAQGPRRWREVRERVQALAESELPAAAVHSLAAVRPVLPIEVADYVDFYASIDHATNLGRLFRPDGEALLPNWRHLPVGYHGRAGTVVVSGTDVVRPRGQRRTESGTPDFGPSQRLDIEAELGFVVGVGSELGRPIPVDDFAAHVFGVALVNDWSARDIQAWEYQPLGPFLGKSFATSLSAWVTPLAALEAARIPLPPQEPEPLPYLRGRESWGLDLELTVEWNGERVARPPYGRMYWSPAQMLAHLSANGAATRPGDLYASGTISGPDRDQRGSFIELSWGGREPVTVKGEARTFLRDGDEVTITATAPGPTGRPIALGEVTGRILPAHNE</sequence>
<feature type="binding site" evidence="12">
    <location>
        <position position="227"/>
    </location>
    <ligand>
        <name>substrate</name>
    </ligand>
</feature>
<keyword evidence="10" id="KW-0585">Phenylalanine catabolism</keyword>
<comment type="cofactor">
    <cofactor evidence="1 13">
        <name>Ca(2+)</name>
        <dbReference type="ChEBI" id="CHEBI:29108"/>
    </cofactor>
</comment>
<keyword evidence="8 13" id="KW-0460">Magnesium</keyword>
<feature type="binding site" evidence="13">
    <location>
        <position position="184"/>
    </location>
    <ligand>
        <name>Ca(2+)</name>
        <dbReference type="ChEBI" id="CHEBI:29108"/>
    </ligand>
</feature>
<feature type="binding site" evidence="12">
    <location>
        <position position="327"/>
    </location>
    <ligand>
        <name>substrate</name>
    </ligand>
</feature>
<evidence type="ECO:0000256" key="13">
    <source>
        <dbReference type="PIRSR" id="PIRSR605959-3"/>
    </source>
</evidence>
<comment type="caution">
    <text evidence="16">The sequence shown here is derived from an EMBL/GenBank/DDBJ whole genome shotgun (WGS) entry which is preliminary data.</text>
</comment>
<dbReference type="Proteomes" id="UP000076512">
    <property type="component" value="Unassembled WGS sequence"/>
</dbReference>
<dbReference type="GO" id="GO:0006572">
    <property type="term" value="P:L-tyrosine catabolic process"/>
    <property type="evidence" value="ECO:0007669"/>
    <property type="project" value="UniProtKB-KW"/>
</dbReference>
<dbReference type="InterPro" id="IPR011234">
    <property type="entry name" value="Fumarylacetoacetase-like_C"/>
</dbReference>
<feature type="binding site" evidence="13">
    <location>
        <position position="110"/>
    </location>
    <ligand>
        <name>Ca(2+)</name>
        <dbReference type="ChEBI" id="CHEBI:29108"/>
    </ligand>
</feature>
<dbReference type="NCBIfam" id="TIGR01266">
    <property type="entry name" value="fum_ac_acetase"/>
    <property type="match status" value="1"/>
</dbReference>
<evidence type="ECO:0000256" key="12">
    <source>
        <dbReference type="PIRSR" id="PIRSR605959-2"/>
    </source>
</evidence>
<evidence type="ECO:0000256" key="7">
    <source>
        <dbReference type="ARBA" id="ARBA00022837"/>
    </source>
</evidence>
<dbReference type="AlphaFoldDB" id="A0A164K4U0"/>
<gene>
    <name evidence="16" type="ORF">AWN90_41675</name>
</gene>
<dbReference type="PANTHER" id="PTHR43069:SF2">
    <property type="entry name" value="FUMARYLACETOACETASE"/>
    <property type="match status" value="1"/>
</dbReference>
<keyword evidence="17" id="KW-1185">Reference proteome</keyword>
<feature type="binding site" evidence="12">
    <location>
        <position position="126"/>
    </location>
    <ligand>
        <name>substrate</name>
    </ligand>
</feature>
<dbReference type="SUPFAM" id="SSF56529">
    <property type="entry name" value="FAH"/>
    <property type="match status" value="1"/>
</dbReference>
<dbReference type="UniPathway" id="UPA00139">
    <property type="reaction ID" value="UER00341"/>
</dbReference>
<dbReference type="InterPro" id="IPR015377">
    <property type="entry name" value="Fumarylacetoacetase_N"/>
</dbReference>
<keyword evidence="5 13" id="KW-0479">Metal-binding</keyword>
<organism evidence="16 17">
    <name type="scientific">Nocardia terpenica</name>
    <dbReference type="NCBI Taxonomy" id="455432"/>
    <lineage>
        <taxon>Bacteria</taxon>
        <taxon>Bacillati</taxon>
        <taxon>Actinomycetota</taxon>
        <taxon>Actinomycetes</taxon>
        <taxon>Mycobacteriales</taxon>
        <taxon>Nocardiaceae</taxon>
        <taxon>Nocardia</taxon>
    </lineage>
</organism>
<evidence type="ECO:0000256" key="6">
    <source>
        <dbReference type="ARBA" id="ARBA00022801"/>
    </source>
</evidence>
<feature type="binding site" evidence="12">
    <location>
        <position position="112"/>
    </location>
    <ligand>
        <name>substrate</name>
    </ligand>
</feature>
<feature type="binding site" evidence="13">
    <location>
        <position position="182"/>
    </location>
    <ligand>
        <name>Ca(2+)</name>
        <dbReference type="ChEBI" id="CHEBI:29108"/>
    </ligand>
</feature>
<keyword evidence="7 13" id="KW-0106">Calcium</keyword>
<dbReference type="SUPFAM" id="SSF63433">
    <property type="entry name" value="Fumarylacetoacetate hydrolase, FAH, N-terminal domain"/>
    <property type="match status" value="1"/>
</dbReference>
<dbReference type="GO" id="GO:0046872">
    <property type="term" value="F:metal ion binding"/>
    <property type="evidence" value="ECO:0007669"/>
    <property type="project" value="UniProtKB-KW"/>
</dbReference>
<dbReference type="InterPro" id="IPR005959">
    <property type="entry name" value="Fumarylacetoacetase"/>
</dbReference>
<feature type="binding site" evidence="13">
    <location>
        <position position="240"/>
    </location>
    <ligand>
        <name>Mg(2+)</name>
        <dbReference type="ChEBI" id="CHEBI:18420"/>
    </ligand>
</feature>
<feature type="binding site" evidence="13">
    <location>
        <position position="216"/>
    </location>
    <ligand>
        <name>Ca(2+)</name>
        <dbReference type="ChEBI" id="CHEBI:29108"/>
    </ligand>
</feature>
<feature type="active site" description="Proton acceptor" evidence="11">
    <location>
        <position position="117"/>
    </location>
</feature>
<evidence type="ECO:0000256" key="9">
    <source>
        <dbReference type="ARBA" id="ARBA00022878"/>
    </source>
</evidence>
<feature type="binding site" evidence="12">
    <location>
        <position position="223"/>
    </location>
    <ligand>
        <name>substrate</name>
    </ligand>
</feature>
<feature type="domain" description="Fumarylacetoacetase N-terminal" evidence="15">
    <location>
        <begin position="19"/>
        <end position="102"/>
    </location>
</feature>
<evidence type="ECO:0000256" key="2">
    <source>
        <dbReference type="ARBA" id="ARBA00001946"/>
    </source>
</evidence>
<reference evidence="16 17" key="1">
    <citation type="submission" date="2016-04" db="EMBL/GenBank/DDBJ databases">
        <authorList>
            <person name="Evans L.H."/>
            <person name="Alamgir A."/>
            <person name="Owens N."/>
            <person name="Weber N.D."/>
            <person name="Virtaneva K."/>
            <person name="Barbian K."/>
            <person name="Babar A."/>
            <person name="Rosenke K."/>
        </authorList>
    </citation>
    <scope>NUCLEOTIDE SEQUENCE [LARGE SCALE GENOMIC DNA]</scope>
    <source>
        <strain evidence="16 17">IFM 0406</strain>
    </source>
</reference>
<dbReference type="PANTHER" id="PTHR43069">
    <property type="entry name" value="FUMARYLACETOACETASE"/>
    <property type="match status" value="1"/>
</dbReference>
<evidence type="ECO:0000256" key="11">
    <source>
        <dbReference type="PIRSR" id="PIRSR605959-1"/>
    </source>
</evidence>
<evidence type="ECO:0000256" key="8">
    <source>
        <dbReference type="ARBA" id="ARBA00022842"/>
    </source>
</evidence>
<dbReference type="EMBL" id="LWGR01000013">
    <property type="protein sequence ID" value="KZM71034.1"/>
    <property type="molecule type" value="Genomic_DNA"/>
</dbReference>
<dbReference type="InterPro" id="IPR036663">
    <property type="entry name" value="Fumarylacetoacetase_C_sf"/>
</dbReference>
<evidence type="ECO:0000313" key="16">
    <source>
        <dbReference type="EMBL" id="KZM71034.1"/>
    </source>
</evidence>
<name>A0A164K4U0_9NOCA</name>
<dbReference type="Pfam" id="PF09298">
    <property type="entry name" value="FAA_hydrolase_N"/>
    <property type="match status" value="1"/>
</dbReference>
<feature type="binding site" evidence="13">
    <location>
        <position position="216"/>
    </location>
    <ligand>
        <name>Mg(2+)</name>
        <dbReference type="ChEBI" id="CHEBI:18420"/>
    </ligand>
</feature>
<dbReference type="GO" id="GO:0006559">
    <property type="term" value="P:L-phenylalanine catabolic process"/>
    <property type="evidence" value="ECO:0007669"/>
    <property type="project" value="UniProtKB-UniPathway"/>
</dbReference>
<comment type="cofactor">
    <cofactor evidence="2 13">
        <name>Mg(2+)</name>
        <dbReference type="ChEBI" id="CHEBI:18420"/>
    </cofactor>
</comment>
<evidence type="ECO:0000256" key="10">
    <source>
        <dbReference type="ARBA" id="ARBA00023232"/>
    </source>
</evidence>
<protein>
    <recommendedName>
        <fullName evidence="4">fumarylacetoacetase</fullName>
        <ecNumber evidence="4">3.7.1.2</ecNumber>
    </recommendedName>
</protein>
<keyword evidence="6" id="KW-0378">Hydrolase</keyword>
<evidence type="ECO:0000256" key="4">
    <source>
        <dbReference type="ARBA" id="ARBA00012094"/>
    </source>
</evidence>
<keyword evidence="9" id="KW-0828">Tyrosine catabolism</keyword>
<dbReference type="STRING" id="455432.AWN90_41675"/>
<evidence type="ECO:0000259" key="15">
    <source>
        <dbReference type="Pfam" id="PF09298"/>
    </source>
</evidence>
<feature type="domain" description="Fumarylacetoacetase-like C-terminal" evidence="14">
    <location>
        <begin position="110"/>
        <end position="372"/>
    </location>
</feature>
<evidence type="ECO:0000256" key="1">
    <source>
        <dbReference type="ARBA" id="ARBA00001913"/>
    </source>
</evidence>
<dbReference type="OrthoDB" id="2273115at2"/>
<evidence type="ECO:0000259" key="14">
    <source>
        <dbReference type="Pfam" id="PF01557"/>
    </source>
</evidence>